<dbReference type="Gene3D" id="3.40.50.150">
    <property type="entry name" value="Vaccinia Virus protein VP39"/>
    <property type="match status" value="1"/>
</dbReference>
<evidence type="ECO:0000313" key="4">
    <source>
        <dbReference type="Proteomes" id="UP000216107"/>
    </source>
</evidence>
<reference evidence="2 5" key="1">
    <citation type="submission" date="2016-08" db="EMBL/GenBank/DDBJ databases">
        <title>Candidatus Dactylopiibacterium carminicum genome sequence.</title>
        <authorList>
            <person name="Ramirez-Puebla S.T."/>
            <person name="Ormeno-Orrillo E."/>
            <person name="Vera-Ponce De Leon A."/>
            <person name="Luis L."/>
            <person name="Sanchez-Flores A."/>
            <person name="Monica R."/>
            <person name="Martinez-Romero E."/>
        </authorList>
    </citation>
    <scope>NUCLEOTIDE SEQUENCE [LARGE SCALE GENOMIC DNA]</scope>
    <source>
        <strain evidence="2">END1</strain>
    </source>
</reference>
<protein>
    <submittedName>
        <fullName evidence="2">Class I SAM-dependent methyltransferase</fullName>
    </submittedName>
    <submittedName>
        <fullName evidence="3">Methyltransferase type 11</fullName>
    </submittedName>
</protein>
<evidence type="ECO:0000313" key="3">
    <source>
        <dbReference type="EMBL" id="PAS93957.1"/>
    </source>
</evidence>
<reference evidence="3 4" key="2">
    <citation type="submission" date="2017-07" db="EMBL/GenBank/DDBJ databases">
        <title>Candidatus Dactylopiibacterium carminicum, a nitrogen-fixing symbiont of the cochineal insect Dactylopius coccus and Dactylopius opuntiae (Hemiptera: Coccoidea: Dactylopiidae).</title>
        <authorList>
            <person name="Vera A."/>
        </authorList>
    </citation>
    <scope>NUCLEOTIDE SEQUENCE [LARGE SCALE GENOMIC DNA]</scope>
    <source>
        <strain evidence="3 4">NFDCM</strain>
    </source>
</reference>
<name>A0A272EV21_9RHOO</name>
<dbReference type="PANTHER" id="PTHR43861:SF1">
    <property type="entry name" value="TRANS-ACONITATE 2-METHYLTRANSFERASE"/>
    <property type="match status" value="1"/>
</dbReference>
<dbReference type="SUPFAM" id="SSF53335">
    <property type="entry name" value="S-adenosyl-L-methionine-dependent methyltransferases"/>
    <property type="match status" value="1"/>
</dbReference>
<dbReference type="InterPro" id="IPR029063">
    <property type="entry name" value="SAM-dependent_MTases_sf"/>
</dbReference>
<evidence type="ECO:0000259" key="1">
    <source>
        <dbReference type="Pfam" id="PF13847"/>
    </source>
</evidence>
<dbReference type="Proteomes" id="UP000216107">
    <property type="component" value="Unassembled WGS sequence"/>
</dbReference>
<dbReference type="OrthoDB" id="5330018at2"/>
<proteinExistence type="predicted"/>
<gene>
    <name evidence="2" type="ORF">BGI27_05850</name>
    <name evidence="3" type="ORF">CGU29_05855</name>
</gene>
<comment type="caution">
    <text evidence="3">The sequence shown here is derived from an EMBL/GenBank/DDBJ whole genome shotgun (WGS) entry which is preliminary data.</text>
</comment>
<keyword evidence="3" id="KW-0808">Transferase</keyword>
<evidence type="ECO:0000313" key="2">
    <source>
        <dbReference type="EMBL" id="KAF7599846.1"/>
    </source>
</evidence>
<dbReference type="CDD" id="cd02440">
    <property type="entry name" value="AdoMet_MTases"/>
    <property type="match status" value="1"/>
</dbReference>
<keyword evidence="5" id="KW-1185">Reference proteome</keyword>
<dbReference type="Pfam" id="PF13847">
    <property type="entry name" value="Methyltransf_31"/>
    <property type="match status" value="1"/>
</dbReference>
<dbReference type="GO" id="GO:0032259">
    <property type="term" value="P:methylation"/>
    <property type="evidence" value="ECO:0007669"/>
    <property type="project" value="UniProtKB-KW"/>
</dbReference>
<dbReference type="InterPro" id="IPR025714">
    <property type="entry name" value="Methyltranfer_dom"/>
</dbReference>
<dbReference type="EMBL" id="NMRN01000011">
    <property type="protein sequence ID" value="PAS93957.1"/>
    <property type="molecule type" value="Genomic_DNA"/>
</dbReference>
<accession>A0A272EV21</accession>
<dbReference type="AlphaFoldDB" id="A0A272EV21"/>
<organism evidence="3 4">
    <name type="scientific">Candidatus Dactylopiibacterium carminicum</name>
    <dbReference type="NCBI Taxonomy" id="857335"/>
    <lineage>
        <taxon>Bacteria</taxon>
        <taxon>Pseudomonadati</taxon>
        <taxon>Pseudomonadota</taxon>
        <taxon>Betaproteobacteria</taxon>
        <taxon>Rhodocyclales</taxon>
        <taxon>Rhodocyclaceae</taxon>
        <taxon>Candidatus Dactylopiibacterium</taxon>
    </lineage>
</organism>
<feature type="domain" description="Methyltransferase" evidence="1">
    <location>
        <begin position="65"/>
        <end position="184"/>
    </location>
</feature>
<dbReference type="Proteomes" id="UP000623509">
    <property type="component" value="Unassembled WGS sequence"/>
</dbReference>
<sequence>MSLPRMLWHLACERLARQTVARVPEPDLVMTDPVQVDAFREAGQTDGILTAINLFHAIQTLPLFKAGDVVLDLACGPATLLTQLARLHPQVRFIGVDASDAMLTLAERTLSQYGVRNVDLHQGDITRLEGLPAASVDGLTCNLSLHHLPDLAALHTAFTCIARVLKPEGSVYISDFCRFKRAATQEYFATDRAGEQSAAFTDDFRNSLRAAFSEAELLGAAAPLRPRARIYRNMLSPLMLVLRGPVRAEPNAAEVPARVAALYEALSTERREDFRDFLRFFQMGGFPLACKPW</sequence>
<dbReference type="GO" id="GO:0008168">
    <property type="term" value="F:methyltransferase activity"/>
    <property type="evidence" value="ECO:0007669"/>
    <property type="project" value="UniProtKB-KW"/>
</dbReference>
<dbReference type="EMBL" id="MDUX01000013">
    <property type="protein sequence ID" value="KAF7599846.1"/>
    <property type="molecule type" value="Genomic_DNA"/>
</dbReference>
<keyword evidence="3" id="KW-0489">Methyltransferase</keyword>
<dbReference type="RefSeq" id="WP_095523974.1">
    <property type="nucleotide sequence ID" value="NZ_MDUX01000013.1"/>
</dbReference>
<evidence type="ECO:0000313" key="5">
    <source>
        <dbReference type="Proteomes" id="UP000623509"/>
    </source>
</evidence>
<dbReference type="PANTHER" id="PTHR43861">
    <property type="entry name" value="TRANS-ACONITATE 2-METHYLTRANSFERASE-RELATED"/>
    <property type="match status" value="1"/>
</dbReference>